<comment type="subcellular location">
    <subcellularLocation>
        <location evidence="1">Cell membrane</location>
        <topology evidence="1">Multi-pass membrane protein</topology>
    </subcellularLocation>
</comment>
<evidence type="ECO:0000256" key="6">
    <source>
        <dbReference type="SAM" id="Phobius"/>
    </source>
</evidence>
<dbReference type="InterPro" id="IPR050250">
    <property type="entry name" value="Macrolide_Exporter_MacB"/>
</dbReference>
<sequence>MPIPLSYSYRNLLARRLTSFLTAAGMALVVFVFAAALMLTEGLRKTLVATGSYDNAIVLRAGSETEVQSAIDRTQAGIIAAQPEIAMGKADRLVAAEAIVLVNLPKRLTGKPANVMIRGAQMPASLELRREVRLTQGRWFQPGSNELVAGSQVAGRFQGAGLGETLRFAMRTWLIVGVFDAGNTGFSSEMWGDVEQLLQAFRRITFSSVILRLANPRDFPQLQARLESDPRLPVQVKREVEFYEAQSRRLADFIRLLGMVLTAIFGVGAVLGAMVTMYAQVGARISEIGIMRALGFSRRDILIAFLVESGLLGLAGWALGLIPASLLNFYTLSTVNWASFSELTFKFALTPGIVLKSLAFGVGMGLLGGLLPALKAARLPVLQALRAP</sequence>
<protein>
    <submittedName>
        <fullName evidence="9">FtsX-like permease family protein</fullName>
    </submittedName>
</protein>
<evidence type="ECO:0000256" key="3">
    <source>
        <dbReference type="ARBA" id="ARBA00022692"/>
    </source>
</evidence>
<feature type="domain" description="MacB-like periplasmic core" evidence="8">
    <location>
        <begin position="19"/>
        <end position="227"/>
    </location>
</feature>
<evidence type="ECO:0000259" key="7">
    <source>
        <dbReference type="Pfam" id="PF02687"/>
    </source>
</evidence>
<dbReference type="PANTHER" id="PTHR30572:SF15">
    <property type="entry name" value="ABC TRANSPORTER PERMEASE"/>
    <property type="match status" value="1"/>
</dbReference>
<feature type="domain" description="ABC3 transporter permease C-terminal" evidence="7">
    <location>
        <begin position="260"/>
        <end position="380"/>
    </location>
</feature>
<dbReference type="Pfam" id="PF02687">
    <property type="entry name" value="FtsX"/>
    <property type="match status" value="1"/>
</dbReference>
<evidence type="ECO:0000256" key="5">
    <source>
        <dbReference type="ARBA" id="ARBA00023136"/>
    </source>
</evidence>
<keyword evidence="3 6" id="KW-0812">Transmembrane</keyword>
<name>A0A7C3SHL7_9BACT</name>
<reference evidence="9" key="1">
    <citation type="journal article" date="2020" name="mSystems">
        <title>Genome- and Community-Level Interaction Insights into Carbon Utilization and Element Cycling Functions of Hydrothermarchaeota in Hydrothermal Sediment.</title>
        <authorList>
            <person name="Zhou Z."/>
            <person name="Liu Y."/>
            <person name="Xu W."/>
            <person name="Pan J."/>
            <person name="Luo Z.H."/>
            <person name="Li M."/>
        </authorList>
    </citation>
    <scope>NUCLEOTIDE SEQUENCE [LARGE SCALE GENOMIC DNA]</scope>
    <source>
        <strain evidence="9">SpSt-776</strain>
    </source>
</reference>
<feature type="transmembrane region" description="Helical" evidence="6">
    <location>
        <begin position="353"/>
        <end position="374"/>
    </location>
</feature>
<dbReference type="PANTHER" id="PTHR30572">
    <property type="entry name" value="MEMBRANE COMPONENT OF TRANSPORTER-RELATED"/>
    <property type="match status" value="1"/>
</dbReference>
<proteinExistence type="predicted"/>
<comment type="caution">
    <text evidence="9">The sequence shown here is derived from an EMBL/GenBank/DDBJ whole genome shotgun (WGS) entry which is preliminary data.</text>
</comment>
<feature type="transmembrane region" description="Helical" evidence="6">
    <location>
        <begin position="20"/>
        <end position="39"/>
    </location>
</feature>
<evidence type="ECO:0000313" key="9">
    <source>
        <dbReference type="EMBL" id="HGB13843.1"/>
    </source>
</evidence>
<feature type="transmembrane region" description="Helical" evidence="6">
    <location>
        <begin position="301"/>
        <end position="332"/>
    </location>
</feature>
<dbReference type="InterPro" id="IPR003838">
    <property type="entry name" value="ABC3_permease_C"/>
</dbReference>
<dbReference type="InterPro" id="IPR025857">
    <property type="entry name" value="MacB_PCD"/>
</dbReference>
<feature type="transmembrane region" description="Helical" evidence="6">
    <location>
        <begin position="256"/>
        <end position="281"/>
    </location>
</feature>
<evidence type="ECO:0000256" key="4">
    <source>
        <dbReference type="ARBA" id="ARBA00022989"/>
    </source>
</evidence>
<evidence type="ECO:0000259" key="8">
    <source>
        <dbReference type="Pfam" id="PF12704"/>
    </source>
</evidence>
<dbReference type="GO" id="GO:0022857">
    <property type="term" value="F:transmembrane transporter activity"/>
    <property type="evidence" value="ECO:0007669"/>
    <property type="project" value="TreeGrafter"/>
</dbReference>
<keyword evidence="5 6" id="KW-0472">Membrane</keyword>
<organism evidence="9">
    <name type="scientific">Desulfobacca acetoxidans</name>
    <dbReference type="NCBI Taxonomy" id="60893"/>
    <lineage>
        <taxon>Bacteria</taxon>
        <taxon>Pseudomonadati</taxon>
        <taxon>Thermodesulfobacteriota</taxon>
        <taxon>Desulfobaccia</taxon>
        <taxon>Desulfobaccales</taxon>
        <taxon>Desulfobaccaceae</taxon>
        <taxon>Desulfobacca</taxon>
    </lineage>
</organism>
<dbReference type="EMBL" id="DTHB01000016">
    <property type="protein sequence ID" value="HGB13843.1"/>
    <property type="molecule type" value="Genomic_DNA"/>
</dbReference>
<evidence type="ECO:0000256" key="2">
    <source>
        <dbReference type="ARBA" id="ARBA00022475"/>
    </source>
</evidence>
<dbReference type="AlphaFoldDB" id="A0A7C3SHL7"/>
<dbReference type="GO" id="GO:0005886">
    <property type="term" value="C:plasma membrane"/>
    <property type="evidence" value="ECO:0007669"/>
    <property type="project" value="UniProtKB-SubCell"/>
</dbReference>
<gene>
    <name evidence="9" type="ORF">ENV62_01195</name>
</gene>
<keyword evidence="4 6" id="KW-1133">Transmembrane helix</keyword>
<keyword evidence="2" id="KW-1003">Cell membrane</keyword>
<evidence type="ECO:0000256" key="1">
    <source>
        <dbReference type="ARBA" id="ARBA00004651"/>
    </source>
</evidence>
<accession>A0A7C3SHL7</accession>
<dbReference type="Pfam" id="PF12704">
    <property type="entry name" value="MacB_PCD"/>
    <property type="match status" value="1"/>
</dbReference>